<evidence type="ECO:0000256" key="3">
    <source>
        <dbReference type="ARBA" id="ARBA00022692"/>
    </source>
</evidence>
<evidence type="ECO:0000259" key="7">
    <source>
        <dbReference type="Pfam" id="PF13396"/>
    </source>
</evidence>
<dbReference type="Proteomes" id="UP000442990">
    <property type="component" value="Unassembled WGS sequence"/>
</dbReference>
<sequence>MLHMMDLPALALIALVAAISLWALIDCVRTPADRVRFVPKLLWLLFLLHGSVLATLAWVYFGKKSIADTGRSPIRRTGAYAQA</sequence>
<organism evidence="8 9">
    <name type="scientific">Streptomyces triticiradicis</name>
    <dbReference type="NCBI Taxonomy" id="2651189"/>
    <lineage>
        <taxon>Bacteria</taxon>
        <taxon>Bacillati</taxon>
        <taxon>Actinomycetota</taxon>
        <taxon>Actinomycetes</taxon>
        <taxon>Kitasatosporales</taxon>
        <taxon>Streptomycetaceae</taxon>
        <taxon>Streptomyces</taxon>
    </lineage>
</organism>
<keyword evidence="3 6" id="KW-0812">Transmembrane</keyword>
<dbReference type="GO" id="GO:0005886">
    <property type="term" value="C:plasma membrane"/>
    <property type="evidence" value="ECO:0007669"/>
    <property type="project" value="UniProtKB-SubCell"/>
</dbReference>
<feature type="domain" description="Cardiolipin synthase N-terminal" evidence="7">
    <location>
        <begin position="18"/>
        <end position="62"/>
    </location>
</feature>
<feature type="transmembrane region" description="Helical" evidence="6">
    <location>
        <begin position="43"/>
        <end position="61"/>
    </location>
</feature>
<gene>
    <name evidence="8" type="ORF">F8144_16390</name>
</gene>
<evidence type="ECO:0000256" key="5">
    <source>
        <dbReference type="ARBA" id="ARBA00023136"/>
    </source>
</evidence>
<accession>A0A7J5DFJ3</accession>
<name>A0A7J5DFJ3_9ACTN</name>
<keyword evidence="9" id="KW-1185">Reference proteome</keyword>
<dbReference type="Pfam" id="PF13396">
    <property type="entry name" value="PLDc_N"/>
    <property type="match status" value="1"/>
</dbReference>
<comment type="caution">
    <text evidence="8">The sequence shown here is derived from an EMBL/GenBank/DDBJ whole genome shotgun (WGS) entry which is preliminary data.</text>
</comment>
<dbReference type="EMBL" id="WBKG01000012">
    <property type="protein sequence ID" value="KAB1987640.1"/>
    <property type="molecule type" value="Genomic_DNA"/>
</dbReference>
<keyword evidence="5 6" id="KW-0472">Membrane</keyword>
<keyword evidence="4 6" id="KW-1133">Transmembrane helix</keyword>
<evidence type="ECO:0000313" key="9">
    <source>
        <dbReference type="Proteomes" id="UP000442990"/>
    </source>
</evidence>
<evidence type="ECO:0000256" key="6">
    <source>
        <dbReference type="SAM" id="Phobius"/>
    </source>
</evidence>
<comment type="subcellular location">
    <subcellularLocation>
        <location evidence="1">Cell membrane</location>
        <topology evidence="1">Multi-pass membrane protein</topology>
    </subcellularLocation>
</comment>
<dbReference type="RefSeq" id="WP_151470073.1">
    <property type="nucleotide sequence ID" value="NZ_WBKG01000012.1"/>
</dbReference>
<proteinExistence type="predicted"/>
<evidence type="ECO:0000256" key="2">
    <source>
        <dbReference type="ARBA" id="ARBA00022475"/>
    </source>
</evidence>
<evidence type="ECO:0000256" key="4">
    <source>
        <dbReference type="ARBA" id="ARBA00022989"/>
    </source>
</evidence>
<dbReference type="InterPro" id="IPR027379">
    <property type="entry name" value="CLS_N"/>
</dbReference>
<dbReference type="AlphaFoldDB" id="A0A7J5DFJ3"/>
<reference evidence="8 9" key="1">
    <citation type="submission" date="2019-09" db="EMBL/GenBank/DDBJ databases">
        <title>Isolation and identification of active actinomycetes.</title>
        <authorList>
            <person name="Yu Z."/>
            <person name="Han C."/>
            <person name="Yu B."/>
        </authorList>
    </citation>
    <scope>NUCLEOTIDE SEQUENCE [LARGE SCALE GENOMIC DNA]</scope>
    <source>
        <strain evidence="8 9">NEAU-H2</strain>
    </source>
</reference>
<evidence type="ECO:0000256" key="1">
    <source>
        <dbReference type="ARBA" id="ARBA00004651"/>
    </source>
</evidence>
<keyword evidence="2" id="KW-1003">Cell membrane</keyword>
<protein>
    <recommendedName>
        <fullName evidence="7">Cardiolipin synthase N-terminal domain-containing protein</fullName>
    </recommendedName>
</protein>
<evidence type="ECO:0000313" key="8">
    <source>
        <dbReference type="EMBL" id="KAB1987640.1"/>
    </source>
</evidence>